<dbReference type="Proteomes" id="UP000756921">
    <property type="component" value="Unassembled WGS sequence"/>
</dbReference>
<dbReference type="OrthoDB" id="4159838at2759"/>
<feature type="compositionally biased region" description="Polar residues" evidence="1">
    <location>
        <begin position="740"/>
        <end position="756"/>
    </location>
</feature>
<evidence type="ECO:0000313" key="2">
    <source>
        <dbReference type="EMBL" id="KAF9741811.1"/>
    </source>
</evidence>
<reference evidence="2" key="1">
    <citation type="journal article" date="2020" name="Mol. Plant Microbe Interact.">
        <title>Genome Sequence of the Biocontrol Agent Coniothyrium minitans strain Conio (IMI 134523).</title>
        <authorList>
            <person name="Patel D."/>
            <person name="Shittu T.A."/>
            <person name="Baroncelli R."/>
            <person name="Muthumeenakshi S."/>
            <person name="Osborne T.H."/>
            <person name="Janganan T.K."/>
            <person name="Sreenivasaprasad S."/>
        </authorList>
    </citation>
    <scope>NUCLEOTIDE SEQUENCE</scope>
    <source>
        <strain evidence="2">Conio</strain>
    </source>
</reference>
<proteinExistence type="predicted"/>
<feature type="compositionally biased region" description="Basic and acidic residues" evidence="1">
    <location>
        <begin position="68"/>
        <end position="77"/>
    </location>
</feature>
<feature type="compositionally biased region" description="Acidic residues" evidence="1">
    <location>
        <begin position="845"/>
        <end position="855"/>
    </location>
</feature>
<feature type="region of interest" description="Disordered" evidence="1">
    <location>
        <begin position="794"/>
        <end position="827"/>
    </location>
</feature>
<evidence type="ECO:0000256" key="1">
    <source>
        <dbReference type="SAM" id="MobiDB-lite"/>
    </source>
</evidence>
<accession>A0A9P6GUS6</accession>
<feature type="compositionally biased region" description="Low complexity" evidence="1">
    <location>
        <begin position="857"/>
        <end position="871"/>
    </location>
</feature>
<gene>
    <name evidence="2" type="ORF">PMIN01_01350</name>
</gene>
<protein>
    <submittedName>
        <fullName evidence="2">Uncharacterized protein</fullName>
    </submittedName>
</protein>
<keyword evidence="3" id="KW-1185">Reference proteome</keyword>
<feature type="region of interest" description="Disordered" evidence="1">
    <location>
        <begin position="845"/>
        <end position="916"/>
    </location>
</feature>
<name>A0A9P6GUS6_9PLEO</name>
<feature type="region of interest" description="Disordered" evidence="1">
    <location>
        <begin position="740"/>
        <end position="762"/>
    </location>
</feature>
<organism evidence="2 3">
    <name type="scientific">Paraphaeosphaeria minitans</name>
    <dbReference type="NCBI Taxonomy" id="565426"/>
    <lineage>
        <taxon>Eukaryota</taxon>
        <taxon>Fungi</taxon>
        <taxon>Dikarya</taxon>
        <taxon>Ascomycota</taxon>
        <taxon>Pezizomycotina</taxon>
        <taxon>Dothideomycetes</taxon>
        <taxon>Pleosporomycetidae</taxon>
        <taxon>Pleosporales</taxon>
        <taxon>Massarineae</taxon>
        <taxon>Didymosphaeriaceae</taxon>
        <taxon>Paraphaeosphaeria</taxon>
    </lineage>
</organism>
<feature type="compositionally biased region" description="Basic and acidic residues" evidence="1">
    <location>
        <begin position="28"/>
        <end position="44"/>
    </location>
</feature>
<evidence type="ECO:0000313" key="3">
    <source>
        <dbReference type="Proteomes" id="UP000756921"/>
    </source>
</evidence>
<dbReference type="EMBL" id="WJXW01000001">
    <property type="protein sequence ID" value="KAF9741811.1"/>
    <property type="molecule type" value="Genomic_DNA"/>
</dbReference>
<sequence length="944" mass="105763">MASNDDLAFNTTRCHRLLRPLQTKLAKLRKELERPRSPQEDRRISATAFALRASSRKTDVTQPARKPLGLEKRKDPDWMPDTGPSGASRKTYAGRGAKKPPSRMSSKGGVDARPGAIAFTPLVARTGCRFQDSPQLYYSPLKRRKNCKGPMLAKAIAEDLKKQMPAEIGKLVNGLSDSYANLLQATTTNDEKRWNGTRSLFGACLRTLPQYIALEEHFAELDKEDGSGDQDTDASQEVYSYLEQMYETIPGQGWRGFKQVVRTHGTQLLCDALGDQMLGSDTLHLLVVHCVNASAWDEAEKLLVSFLPFLKPLPMPNTLYANLFAEQRSLYMWMVKDFVARTGRYRFLYDHLEYMISQELLPLEWLATECMRPVWDRLVRSLSDGDQRSSGSAFRFLETAIFAGIGLPDESLFETGEIDTFARQYKPSSRQEFRDALDTVYSSLLTVFSSIVLINQYREEPDGQSTVKRVVWVLDSIVIDLLKRKDIQDDLALLGPLEEHLQLFAQRAVWAVFASFLVHLEDCQQDSKLLSLDVSTAGRAIAWIISQYSSKHIDNSELLSVLPAFVSAAARGTGRVWKDDGFEQIQRLVQGMLSVSGLHLPHKLWTLKRLALESVMDFAQNTNEAEHMAYARDVEQTMRMKGHVVIAPTPHKNDSPSAVGGFRWEEGIGEWVICTPFTKESIKRVSRKLVPVLQLLPSPEPSDVEDVDDGKMAAAAMTPSSKLSMWEALADDEDAEDYIPQSSPIKLTTRRSTSVGKRTRASSPKVVIPSKCSAMTPPDTHVFFFSVEDLEALDDGPRRSKRPTQPDHLSASTHRSQRLRSSLDKGLRNLKRRTYEEIKNVDEDLVESSGSEDESGLNRSVSGSRSSDASRQPGLRAVRSMPSLTKRKRGFAGKDGDDVEEQAAKMPALKRRRSGRQTVKGVKEWWKVDGGVVGTEGSDDELIR</sequence>
<dbReference type="AlphaFoldDB" id="A0A9P6GUS6"/>
<feature type="region of interest" description="Disordered" evidence="1">
    <location>
        <begin position="28"/>
        <end position="112"/>
    </location>
</feature>
<comment type="caution">
    <text evidence="2">The sequence shown here is derived from an EMBL/GenBank/DDBJ whole genome shotgun (WGS) entry which is preliminary data.</text>
</comment>